<evidence type="ECO:0000313" key="3">
    <source>
        <dbReference type="EMBL" id="KAI5433853.1"/>
    </source>
</evidence>
<evidence type="ECO:0000256" key="1">
    <source>
        <dbReference type="SAM" id="MobiDB-lite"/>
    </source>
</evidence>
<feature type="compositionally biased region" description="Basic and acidic residues" evidence="1">
    <location>
        <begin position="35"/>
        <end position="48"/>
    </location>
</feature>
<dbReference type="PANTHER" id="PTHR37372:SF1">
    <property type="entry name" value="GEO07177P1"/>
    <property type="match status" value="1"/>
</dbReference>
<protein>
    <recommendedName>
        <fullName evidence="5">Glycine-rich protein</fullName>
    </recommendedName>
</protein>
<keyword evidence="4" id="KW-1185">Reference proteome</keyword>
<name>A0A9D5B4R3_PEA</name>
<feature type="region of interest" description="Disordered" evidence="1">
    <location>
        <begin position="26"/>
        <end position="52"/>
    </location>
</feature>
<dbReference type="InterPro" id="IPR052872">
    <property type="entry name" value="ESR_Regulator"/>
</dbReference>
<evidence type="ECO:0000256" key="2">
    <source>
        <dbReference type="SAM" id="SignalP"/>
    </source>
</evidence>
<keyword evidence="2" id="KW-0732">Signal</keyword>
<proteinExistence type="predicted"/>
<dbReference type="Gramene" id="Psat02G0091300-T1">
    <property type="protein sequence ID" value="KAI5433853.1"/>
    <property type="gene ID" value="KIW84_020913"/>
</dbReference>
<feature type="chain" id="PRO_5038953306" description="Glycine-rich protein" evidence="2">
    <location>
        <begin position="26"/>
        <end position="138"/>
    </location>
</feature>
<dbReference type="Pfam" id="PF07172">
    <property type="entry name" value="GRP"/>
    <property type="match status" value="1"/>
</dbReference>
<reference evidence="3 4" key="1">
    <citation type="journal article" date="2022" name="Nat. Genet.">
        <title>Improved pea reference genome and pan-genome highlight genomic features and evolutionary characteristics.</title>
        <authorList>
            <person name="Yang T."/>
            <person name="Liu R."/>
            <person name="Luo Y."/>
            <person name="Hu S."/>
            <person name="Wang D."/>
            <person name="Wang C."/>
            <person name="Pandey M.K."/>
            <person name="Ge S."/>
            <person name="Xu Q."/>
            <person name="Li N."/>
            <person name="Li G."/>
            <person name="Huang Y."/>
            <person name="Saxena R.K."/>
            <person name="Ji Y."/>
            <person name="Li M."/>
            <person name="Yan X."/>
            <person name="He Y."/>
            <person name="Liu Y."/>
            <person name="Wang X."/>
            <person name="Xiang C."/>
            <person name="Varshney R.K."/>
            <person name="Ding H."/>
            <person name="Gao S."/>
            <person name="Zong X."/>
        </authorList>
    </citation>
    <scope>NUCLEOTIDE SEQUENCE [LARGE SCALE GENOMIC DNA]</scope>
    <source>
        <strain evidence="3 4">cv. Zhongwan 6</strain>
    </source>
</reference>
<dbReference type="Proteomes" id="UP001058974">
    <property type="component" value="Chromosome 2"/>
</dbReference>
<dbReference type="AlphaFoldDB" id="A0A9D5B4R3"/>
<dbReference type="InterPro" id="IPR010800">
    <property type="entry name" value="GRP"/>
</dbReference>
<gene>
    <name evidence="3" type="ORF">KIW84_020913</name>
</gene>
<organism evidence="3 4">
    <name type="scientific">Pisum sativum</name>
    <name type="common">Garden pea</name>
    <name type="synonym">Lathyrus oleraceus</name>
    <dbReference type="NCBI Taxonomy" id="3888"/>
    <lineage>
        <taxon>Eukaryota</taxon>
        <taxon>Viridiplantae</taxon>
        <taxon>Streptophyta</taxon>
        <taxon>Embryophyta</taxon>
        <taxon>Tracheophyta</taxon>
        <taxon>Spermatophyta</taxon>
        <taxon>Magnoliopsida</taxon>
        <taxon>eudicotyledons</taxon>
        <taxon>Gunneridae</taxon>
        <taxon>Pentapetalae</taxon>
        <taxon>rosids</taxon>
        <taxon>fabids</taxon>
        <taxon>Fabales</taxon>
        <taxon>Fabaceae</taxon>
        <taxon>Papilionoideae</taxon>
        <taxon>50 kb inversion clade</taxon>
        <taxon>NPAAA clade</taxon>
        <taxon>Hologalegina</taxon>
        <taxon>IRL clade</taxon>
        <taxon>Fabeae</taxon>
        <taxon>Lathyrus</taxon>
    </lineage>
</organism>
<comment type="caution">
    <text evidence="3">The sequence shown here is derived from an EMBL/GenBank/DDBJ whole genome shotgun (WGS) entry which is preliminary data.</text>
</comment>
<evidence type="ECO:0008006" key="5">
    <source>
        <dbReference type="Google" id="ProtNLM"/>
    </source>
</evidence>
<feature type="signal peptide" evidence="2">
    <location>
        <begin position="1"/>
        <end position="25"/>
    </location>
</feature>
<accession>A0A9D5B4R3</accession>
<dbReference type="PANTHER" id="PTHR37372">
    <property type="entry name" value="OS06G0316800 PROTEIN"/>
    <property type="match status" value="1"/>
</dbReference>
<sequence length="138" mass="14333">MDSKIAILILGLLAMVLLISSQASARDLTETSTNTKDEVVERSDELNDTKYNGGGYEPYGRGGYNRGGGGYNHGGGGGYNRRGGGYNHGGGGGYNHGGGGGYRGGGGHGGVSNNGFFMKILMNNEDIDEDVSCWIGFI</sequence>
<dbReference type="EMBL" id="JAMSHJ010000002">
    <property type="protein sequence ID" value="KAI5433853.1"/>
    <property type="molecule type" value="Genomic_DNA"/>
</dbReference>
<evidence type="ECO:0000313" key="4">
    <source>
        <dbReference type="Proteomes" id="UP001058974"/>
    </source>
</evidence>